<protein>
    <submittedName>
        <fullName evidence="2">Uncharacterized protein</fullName>
    </submittedName>
</protein>
<keyword evidence="3" id="KW-1185">Reference proteome</keyword>
<gene>
    <name evidence="2" type="ORF">BC793_121114</name>
</gene>
<name>A0A316F5P4_9ACTN</name>
<sequence length="102" mass="10804">MRRTEVVKVLALIIITLLLLVAATAVLLPMPDAAAEDEVGAEDDAVGRDSAPTTLEGALTAQLLRGEINQRQYGRALGRLAARDDERNPMAVPGTDRPDATA</sequence>
<dbReference type="EMBL" id="QGGR01000021">
    <property type="protein sequence ID" value="PWK39847.1"/>
    <property type="molecule type" value="Genomic_DNA"/>
</dbReference>
<dbReference type="AlphaFoldDB" id="A0A316F5P4"/>
<organism evidence="2 3">
    <name type="scientific">Actinoplanes xinjiangensis</name>
    <dbReference type="NCBI Taxonomy" id="512350"/>
    <lineage>
        <taxon>Bacteria</taxon>
        <taxon>Bacillati</taxon>
        <taxon>Actinomycetota</taxon>
        <taxon>Actinomycetes</taxon>
        <taxon>Micromonosporales</taxon>
        <taxon>Micromonosporaceae</taxon>
        <taxon>Actinoplanes</taxon>
    </lineage>
</organism>
<feature type="region of interest" description="Disordered" evidence="1">
    <location>
        <begin position="81"/>
        <end position="102"/>
    </location>
</feature>
<reference evidence="2 3" key="1">
    <citation type="submission" date="2018-05" db="EMBL/GenBank/DDBJ databases">
        <title>Genomic Encyclopedia of Archaeal and Bacterial Type Strains, Phase II (KMG-II): from individual species to whole genera.</title>
        <authorList>
            <person name="Goeker M."/>
        </authorList>
    </citation>
    <scope>NUCLEOTIDE SEQUENCE [LARGE SCALE GENOMIC DNA]</scope>
    <source>
        <strain evidence="2 3">DSM 45184</strain>
    </source>
</reference>
<dbReference type="Proteomes" id="UP000245697">
    <property type="component" value="Unassembled WGS sequence"/>
</dbReference>
<comment type="caution">
    <text evidence="2">The sequence shown here is derived from an EMBL/GenBank/DDBJ whole genome shotgun (WGS) entry which is preliminary data.</text>
</comment>
<accession>A0A316F5P4</accession>
<proteinExistence type="predicted"/>
<evidence type="ECO:0000313" key="3">
    <source>
        <dbReference type="Proteomes" id="UP000245697"/>
    </source>
</evidence>
<evidence type="ECO:0000313" key="2">
    <source>
        <dbReference type="EMBL" id="PWK39847.1"/>
    </source>
</evidence>
<evidence type="ECO:0000256" key="1">
    <source>
        <dbReference type="SAM" id="MobiDB-lite"/>
    </source>
</evidence>